<evidence type="ECO:0000256" key="4">
    <source>
        <dbReference type="ARBA" id="ARBA00035162"/>
    </source>
</evidence>
<dbReference type="SMART" id="SM01403">
    <property type="entry name" value="Ribosomal_S10"/>
    <property type="match status" value="1"/>
</dbReference>
<dbReference type="KEGG" id="thf:MA03_05910"/>
<organism evidence="7 8">
    <name type="scientific">Infirmifilum uzonense</name>
    <dbReference type="NCBI Taxonomy" id="1550241"/>
    <lineage>
        <taxon>Archaea</taxon>
        <taxon>Thermoproteota</taxon>
        <taxon>Thermoprotei</taxon>
        <taxon>Thermofilales</taxon>
        <taxon>Thermofilaceae</taxon>
        <taxon>Infirmifilum</taxon>
    </lineage>
</organism>
<dbReference type="InterPro" id="IPR001848">
    <property type="entry name" value="Ribosomal_uS10"/>
</dbReference>
<dbReference type="AlphaFoldDB" id="A0A0F7FJ50"/>
<comment type="similarity">
    <text evidence="1 5">Belongs to the universal ribosomal protein uS10 family.</text>
</comment>
<dbReference type="PRINTS" id="PR00971">
    <property type="entry name" value="RIBOSOMALS10"/>
</dbReference>
<evidence type="ECO:0000256" key="3">
    <source>
        <dbReference type="ARBA" id="ARBA00023274"/>
    </source>
</evidence>
<dbReference type="OrthoDB" id="371736at2157"/>
<sequence>MPTKVRIRLSSTSVEDLNAVCKDIVEIAKRTGVKIRGPIPLPVQVARVVTRRAPSGQGYETFDRFELRIHKRLIDMDADERATRLLLRTRVPPTVRVEIEVV</sequence>
<dbReference type="HAMAP" id="MF_00508">
    <property type="entry name" value="Ribosomal_uS10"/>
    <property type="match status" value="1"/>
</dbReference>
<dbReference type="STRING" id="1550241.MA03_05910"/>
<comment type="subunit">
    <text evidence="5">Part of the 30S ribosomal subunit.</text>
</comment>
<reference evidence="7 8" key="1">
    <citation type="journal article" date="2015" name="Stand. Genomic Sci.">
        <title>Complete genome sequence of and proposal of Thermofilum uzonense sp. nov. a novel hyperthermophilic crenarchaeon and emended description of the genus Thermofilum.</title>
        <authorList>
            <person name="Toshchakov S.V."/>
            <person name="Korzhenkov A.A."/>
            <person name="Samarov N.I."/>
            <person name="Mazunin I.O."/>
            <person name="Mozhey O.I."/>
            <person name="Shmyr I.S."/>
            <person name="Derbikova K.S."/>
            <person name="Taranov E.A."/>
            <person name="Dominova I.N."/>
            <person name="Bonch-Osmolovskaya E.A."/>
            <person name="Patrushev M.V."/>
            <person name="Podosokorskaya O.A."/>
            <person name="Kublanov I.V."/>
        </authorList>
    </citation>
    <scope>NUCLEOTIDE SEQUENCE [LARGE SCALE GENOMIC DNA]</scope>
    <source>
        <strain evidence="7 8">1807-2</strain>
    </source>
</reference>
<keyword evidence="2 5" id="KW-0689">Ribosomal protein</keyword>
<evidence type="ECO:0000256" key="1">
    <source>
        <dbReference type="ARBA" id="ARBA00007102"/>
    </source>
</evidence>
<protein>
    <recommendedName>
        <fullName evidence="4 5">Small ribosomal subunit protein uS10</fullName>
    </recommendedName>
</protein>
<proteinExistence type="inferred from homology"/>
<dbReference type="GeneID" id="25401747"/>
<feature type="domain" description="Small ribosomal subunit protein uS10" evidence="6">
    <location>
        <begin position="6"/>
        <end position="100"/>
    </location>
</feature>
<dbReference type="Pfam" id="PF00338">
    <property type="entry name" value="Ribosomal_S10"/>
    <property type="match status" value="1"/>
</dbReference>
<evidence type="ECO:0000256" key="2">
    <source>
        <dbReference type="ARBA" id="ARBA00022980"/>
    </source>
</evidence>
<dbReference type="InterPro" id="IPR036838">
    <property type="entry name" value="Ribosomal_uS10_dom_sf"/>
</dbReference>
<dbReference type="SUPFAM" id="SSF54999">
    <property type="entry name" value="Ribosomal protein S10"/>
    <property type="match status" value="1"/>
</dbReference>
<keyword evidence="3 5" id="KW-0687">Ribonucleoprotein</keyword>
<dbReference type="GO" id="GO:0003735">
    <property type="term" value="F:structural constituent of ribosome"/>
    <property type="evidence" value="ECO:0007669"/>
    <property type="project" value="UniProtKB-UniRule"/>
</dbReference>
<dbReference type="GO" id="GO:0000049">
    <property type="term" value="F:tRNA binding"/>
    <property type="evidence" value="ECO:0007669"/>
    <property type="project" value="UniProtKB-UniRule"/>
</dbReference>
<keyword evidence="8" id="KW-1185">Reference proteome</keyword>
<dbReference type="InterPro" id="IPR005729">
    <property type="entry name" value="Ribosomal_uS10_euk/arc"/>
</dbReference>
<dbReference type="Gene3D" id="3.30.70.600">
    <property type="entry name" value="Ribosomal protein S10 domain"/>
    <property type="match status" value="1"/>
</dbReference>
<dbReference type="EMBL" id="CP009961">
    <property type="protein sequence ID" value="AKG38882.1"/>
    <property type="molecule type" value="Genomic_DNA"/>
</dbReference>
<dbReference type="GO" id="GO:0006412">
    <property type="term" value="P:translation"/>
    <property type="evidence" value="ECO:0007669"/>
    <property type="project" value="UniProtKB-UniRule"/>
</dbReference>
<accession>A0A0F7FJ50</accession>
<comment type="function">
    <text evidence="5">Involved in the binding of tRNA to the ribosomes.</text>
</comment>
<gene>
    <name evidence="7" type="primary">rps10p</name>
    <name evidence="5" type="synonym">rps10</name>
    <name evidence="7" type="ORF">MA03_05910</name>
</gene>
<name>A0A0F7FJ50_9CREN</name>
<dbReference type="GO" id="GO:0015935">
    <property type="term" value="C:small ribosomal subunit"/>
    <property type="evidence" value="ECO:0007669"/>
    <property type="project" value="UniProtKB-UniRule"/>
</dbReference>
<dbReference type="RefSeq" id="WP_052884379.1">
    <property type="nucleotide sequence ID" value="NZ_CP009961.1"/>
</dbReference>
<dbReference type="InterPro" id="IPR027486">
    <property type="entry name" value="Ribosomal_uS10_dom"/>
</dbReference>
<evidence type="ECO:0000256" key="5">
    <source>
        <dbReference type="HAMAP-Rule" id="MF_00508"/>
    </source>
</evidence>
<dbReference type="Proteomes" id="UP000067434">
    <property type="component" value="Chromosome"/>
</dbReference>
<evidence type="ECO:0000313" key="7">
    <source>
        <dbReference type="EMBL" id="AKG38882.1"/>
    </source>
</evidence>
<dbReference type="PATRIC" id="fig|1550241.5.peg.1236"/>
<evidence type="ECO:0000259" key="6">
    <source>
        <dbReference type="SMART" id="SM01403"/>
    </source>
</evidence>
<dbReference type="PANTHER" id="PTHR11700">
    <property type="entry name" value="30S RIBOSOMAL PROTEIN S10 FAMILY MEMBER"/>
    <property type="match status" value="1"/>
</dbReference>
<dbReference type="NCBIfam" id="TIGR01046">
    <property type="entry name" value="uS10_euk_arch"/>
    <property type="match status" value="1"/>
</dbReference>
<dbReference type="HOGENOM" id="CLU_122625_0_1_2"/>
<evidence type="ECO:0000313" key="8">
    <source>
        <dbReference type="Proteomes" id="UP000067434"/>
    </source>
</evidence>
<dbReference type="FunFam" id="3.30.70.600:FF:000004">
    <property type="entry name" value="30S ribosomal protein S10"/>
    <property type="match status" value="1"/>
</dbReference>